<dbReference type="Proteomes" id="UP000190080">
    <property type="component" value="Unassembled WGS sequence"/>
</dbReference>
<dbReference type="EMBL" id="MZGV01000021">
    <property type="protein sequence ID" value="OPJ61515.1"/>
    <property type="molecule type" value="Genomic_DNA"/>
</dbReference>
<dbReference type="Pfam" id="PF07963">
    <property type="entry name" value="N_methyl"/>
    <property type="match status" value="1"/>
</dbReference>
<evidence type="ECO:0000256" key="1">
    <source>
        <dbReference type="SAM" id="Phobius"/>
    </source>
</evidence>
<keyword evidence="1" id="KW-1133">Transmembrane helix</keyword>
<reference evidence="2 3" key="1">
    <citation type="submission" date="2017-03" db="EMBL/GenBank/DDBJ databases">
        <title>Genome sequence of Clostridium oryzae DSM 28571.</title>
        <authorList>
            <person name="Poehlein A."/>
            <person name="Daniel R."/>
        </authorList>
    </citation>
    <scope>NUCLEOTIDE SEQUENCE [LARGE SCALE GENOMIC DNA]</scope>
    <source>
        <strain evidence="2 3">DSM 28571</strain>
    </source>
</reference>
<gene>
    <name evidence="2" type="ORF">CLORY_21970</name>
</gene>
<feature type="transmembrane region" description="Helical" evidence="1">
    <location>
        <begin position="12"/>
        <end position="35"/>
    </location>
</feature>
<accession>A0A1V4INZ3</accession>
<dbReference type="STRING" id="1450648.CLORY_21970"/>
<name>A0A1V4INZ3_9CLOT</name>
<keyword evidence="3" id="KW-1185">Reference proteome</keyword>
<evidence type="ECO:0000313" key="3">
    <source>
        <dbReference type="Proteomes" id="UP000190080"/>
    </source>
</evidence>
<sequence>MKELLGNKKKGMTLIEVIVTIAIFSIIIIPLSVLVTTAVKYNKQAENTQQVSLTAQKIIESIKADHKIEHNSIALRLTNSTQYLNKMESTTDASKYDIGYSIYDADIDVGNYITSDITFQRKRDIIYDLGQASAVSSDGTVTVKENNTLRLDEAGSSDNVYPMTGDLEIIGKDDTVILKNKSGEDIAIINKKAGSSGSIKIINMKTEEIHVYVRNDSESADKIFNILCCKNSSYGDIKICSEGGAVRKYLNVPSGNLKDNKNGVYDVNVKIYKNDGGKKKIYEITSSIDIEN</sequence>
<comment type="caution">
    <text evidence="2">The sequence shown here is derived from an EMBL/GenBank/DDBJ whole genome shotgun (WGS) entry which is preliminary data.</text>
</comment>
<dbReference type="AlphaFoldDB" id="A0A1V4INZ3"/>
<proteinExistence type="predicted"/>
<dbReference type="NCBIfam" id="TIGR02532">
    <property type="entry name" value="IV_pilin_GFxxxE"/>
    <property type="match status" value="1"/>
</dbReference>
<keyword evidence="1" id="KW-0472">Membrane</keyword>
<dbReference type="InterPro" id="IPR012902">
    <property type="entry name" value="N_methyl_site"/>
</dbReference>
<evidence type="ECO:0000313" key="2">
    <source>
        <dbReference type="EMBL" id="OPJ61515.1"/>
    </source>
</evidence>
<organism evidence="2 3">
    <name type="scientific">Clostridium oryzae</name>
    <dbReference type="NCBI Taxonomy" id="1450648"/>
    <lineage>
        <taxon>Bacteria</taxon>
        <taxon>Bacillati</taxon>
        <taxon>Bacillota</taxon>
        <taxon>Clostridia</taxon>
        <taxon>Eubacteriales</taxon>
        <taxon>Clostridiaceae</taxon>
        <taxon>Clostridium</taxon>
    </lineage>
</organism>
<dbReference type="RefSeq" id="WP_079424263.1">
    <property type="nucleotide sequence ID" value="NZ_MZGV01000021.1"/>
</dbReference>
<keyword evidence="1" id="KW-0812">Transmembrane</keyword>
<protein>
    <submittedName>
        <fullName evidence="2">Uncharacterized protein</fullName>
    </submittedName>
</protein>